<dbReference type="AlphaFoldDB" id="A0A1U7NC07"/>
<reference evidence="2 3" key="1">
    <citation type="submission" date="2016-10" db="EMBL/GenBank/DDBJ databases">
        <title>Comparative genomics uncovers the prolific and rare metabolic potential of the cyanobacterial genus Moorea.</title>
        <authorList>
            <person name="Leao T."/>
            <person name="Castelao G."/>
            <person name="Korobeynikov A."/>
            <person name="Monroe E.A."/>
            <person name="Podell S."/>
            <person name="Glukhov E."/>
            <person name="Allen E."/>
            <person name="Gerwick W.H."/>
            <person name="Gerwick L."/>
        </authorList>
    </citation>
    <scope>NUCLEOTIDE SEQUENCE [LARGE SCALE GENOMIC DNA]</scope>
    <source>
        <strain evidence="2 3">PNG5-198</strain>
    </source>
</reference>
<keyword evidence="3" id="KW-1185">Reference proteome</keyword>
<dbReference type="Proteomes" id="UP000186657">
    <property type="component" value="Unassembled WGS sequence"/>
</dbReference>
<organism evidence="2 3">
    <name type="scientific">Moorena bouillonii PNG</name>
    <dbReference type="NCBI Taxonomy" id="568701"/>
    <lineage>
        <taxon>Bacteria</taxon>
        <taxon>Bacillati</taxon>
        <taxon>Cyanobacteriota</taxon>
        <taxon>Cyanophyceae</taxon>
        <taxon>Coleofasciculales</taxon>
        <taxon>Coleofasciculaceae</taxon>
        <taxon>Moorena</taxon>
    </lineage>
</organism>
<evidence type="ECO:0000259" key="1">
    <source>
        <dbReference type="Pfam" id="PF14355"/>
    </source>
</evidence>
<sequence length="279" mass="31855">MKLLKETILVLRDIITGDGNCSPSRSGPQLVEFFNQFGSNDEYGPGFPARKKYAEDKLGEFNNRPIMKDILLAAIDPRDFWDKGSENKEAVEHLNKYLEFDNYKLQCSENNKWDVYKLDSSQIELSHPYGNSQEVTHKFIDEQISKCDDKIAKSDFDGAITNARSLVEAVLLAIEQEFDPNPSDYKVNLPERYKRVQKHLNLSPGQENLAKCLKEILNGLTKIVNGLATLRNNMSDAHARSYQPSEHHARLAVNSAKTLCHFLFATKEYQMQKNNKPNN</sequence>
<feature type="domain" description="Abortive infection protein-like C-terminal" evidence="1">
    <location>
        <begin position="193"/>
        <end position="264"/>
    </location>
</feature>
<proteinExistence type="predicted"/>
<dbReference type="InterPro" id="IPR026001">
    <property type="entry name" value="Abi-like_C"/>
</dbReference>
<gene>
    <name evidence="2" type="ORF">BJP37_25205</name>
</gene>
<dbReference type="Pfam" id="PF14355">
    <property type="entry name" value="Abi_C"/>
    <property type="match status" value="1"/>
</dbReference>
<dbReference type="EMBL" id="MKZS01000001">
    <property type="protein sequence ID" value="OLT63486.1"/>
    <property type="molecule type" value="Genomic_DNA"/>
</dbReference>
<protein>
    <recommendedName>
        <fullName evidence="1">Abortive infection protein-like C-terminal domain-containing protein</fullName>
    </recommendedName>
</protein>
<evidence type="ECO:0000313" key="3">
    <source>
        <dbReference type="Proteomes" id="UP000186657"/>
    </source>
</evidence>
<accession>A0A1U7NC07</accession>
<comment type="caution">
    <text evidence="2">The sequence shown here is derived from an EMBL/GenBank/DDBJ whole genome shotgun (WGS) entry which is preliminary data.</text>
</comment>
<name>A0A1U7NC07_9CYAN</name>
<evidence type="ECO:0000313" key="2">
    <source>
        <dbReference type="EMBL" id="OLT63486.1"/>
    </source>
</evidence>